<sequence length="396" mass="44686">MKSFKVRQAPAVATKVPLQRSTMFDDEEEETDKQDKREYTRSFSSADGHRTTDEGSSKPEEPIIVPIPNSYSVVRRSADEKLGSLEELNSEQDIDYDSVPVEEYGKALLRGLGWSEGAAIGKTNKQVVKVIESEPRPKGLGLGAAPKLTRKKDDKCRSLKDEAEDDLQLKVGAHIRRTDAPHTKEYGTVISMDEDNCRVVCQMLLSKATLSLSQYSVEVVSPAEYLQKGRCINQEKYDKYKEKEVTHRIVDVPFSHKSLERKEKSPKREKPINKECMPGGWMYPMARVRFIDRRYAGGKFYKKKGRIEDVVSTDSCTVVFDDGTLLENVKEPQLETVVPHSLDAAVVVLLGKWRGRVGRMLERNSANCLAIVQLADETLKLSYDDFAEYVGDPVED</sequence>
<comment type="subcellular location">
    <subcellularLocation>
        <location evidence="1">Nucleus</location>
    </subcellularLocation>
</comment>
<accession>A0A5S6QTU8</accession>
<feature type="domain" description="G-patch" evidence="5">
    <location>
        <begin position="101"/>
        <end position="147"/>
    </location>
</feature>
<dbReference type="Pfam" id="PF25088">
    <property type="entry name" value="GPKOW_C"/>
    <property type="match status" value="1"/>
</dbReference>
<dbReference type="STRING" id="70415.A0A5S6QTU8"/>
<evidence type="ECO:0000259" key="5">
    <source>
        <dbReference type="PROSITE" id="PS50174"/>
    </source>
</evidence>
<organism evidence="6 7">
    <name type="scientific">Trichuris muris</name>
    <name type="common">Mouse whipworm</name>
    <dbReference type="NCBI Taxonomy" id="70415"/>
    <lineage>
        <taxon>Eukaryota</taxon>
        <taxon>Metazoa</taxon>
        <taxon>Ecdysozoa</taxon>
        <taxon>Nematoda</taxon>
        <taxon>Enoplea</taxon>
        <taxon>Dorylaimia</taxon>
        <taxon>Trichinellida</taxon>
        <taxon>Trichuridae</taxon>
        <taxon>Trichuris</taxon>
    </lineage>
</organism>
<protein>
    <submittedName>
        <fullName evidence="7">G-patch domain-containing protein</fullName>
    </submittedName>
</protein>
<keyword evidence="6" id="KW-1185">Reference proteome</keyword>
<dbReference type="InterPro" id="IPR041994">
    <property type="entry name" value="GPKOW_KOW2"/>
</dbReference>
<dbReference type="GO" id="GO:0000398">
    <property type="term" value="P:mRNA splicing, via spliceosome"/>
    <property type="evidence" value="ECO:0007669"/>
    <property type="project" value="InterPro"/>
</dbReference>
<dbReference type="CDD" id="cd13153">
    <property type="entry name" value="KOW_GPKOW_B"/>
    <property type="match status" value="1"/>
</dbReference>
<dbReference type="WBParaSite" id="TMUE_2000010317.1">
    <property type="protein sequence ID" value="TMUE_2000010317.1"/>
    <property type="gene ID" value="WBGene00293499"/>
</dbReference>
<evidence type="ECO:0000256" key="4">
    <source>
        <dbReference type="SAM" id="MobiDB-lite"/>
    </source>
</evidence>
<dbReference type="InterPro" id="IPR014722">
    <property type="entry name" value="Rib_uL2_dom2"/>
</dbReference>
<dbReference type="AlphaFoldDB" id="A0A5S6QTU8"/>
<evidence type="ECO:0000256" key="3">
    <source>
        <dbReference type="ARBA" id="ARBA00023242"/>
    </source>
</evidence>
<evidence type="ECO:0000256" key="2">
    <source>
        <dbReference type="ARBA" id="ARBA00022737"/>
    </source>
</evidence>
<dbReference type="SMART" id="SM00443">
    <property type="entry name" value="G_patch"/>
    <property type="match status" value="1"/>
</dbReference>
<dbReference type="PANTHER" id="PTHR15818:SF2">
    <property type="entry name" value="G-PATCH DOMAIN AND KOW MOTIFS-CONTAINING PROTEIN"/>
    <property type="match status" value="1"/>
</dbReference>
<evidence type="ECO:0000256" key="1">
    <source>
        <dbReference type="ARBA" id="ARBA00004123"/>
    </source>
</evidence>
<dbReference type="Pfam" id="PF12656">
    <property type="entry name" value="G-patch_2"/>
    <property type="match status" value="1"/>
</dbReference>
<evidence type="ECO:0000313" key="6">
    <source>
        <dbReference type="Proteomes" id="UP000046395"/>
    </source>
</evidence>
<feature type="compositionally biased region" description="Basic and acidic residues" evidence="4">
    <location>
        <begin position="47"/>
        <end position="61"/>
    </location>
</feature>
<dbReference type="GO" id="GO:0003676">
    <property type="term" value="F:nucleic acid binding"/>
    <property type="evidence" value="ECO:0007669"/>
    <property type="project" value="InterPro"/>
</dbReference>
<feature type="region of interest" description="Disordered" evidence="4">
    <location>
        <begin position="1"/>
        <end position="65"/>
    </location>
</feature>
<proteinExistence type="predicted"/>
<keyword evidence="2" id="KW-0677">Repeat</keyword>
<dbReference type="InterPro" id="IPR026822">
    <property type="entry name" value="Spp2/MOS2_G-patch"/>
</dbReference>
<dbReference type="InterPro" id="IPR045166">
    <property type="entry name" value="Spp2-like"/>
</dbReference>
<dbReference type="Gene3D" id="2.30.30.140">
    <property type="match status" value="1"/>
</dbReference>
<reference evidence="7" key="1">
    <citation type="submission" date="2019-12" db="UniProtKB">
        <authorList>
            <consortium name="WormBaseParasite"/>
        </authorList>
    </citation>
    <scope>IDENTIFICATION</scope>
</reference>
<keyword evidence="3" id="KW-0539">Nucleus</keyword>
<dbReference type="GO" id="GO:0005681">
    <property type="term" value="C:spliceosomal complex"/>
    <property type="evidence" value="ECO:0007669"/>
    <property type="project" value="TreeGrafter"/>
</dbReference>
<name>A0A5S6QTU8_TRIMR</name>
<dbReference type="Gene3D" id="2.30.30.30">
    <property type="match status" value="1"/>
</dbReference>
<evidence type="ECO:0000313" key="7">
    <source>
        <dbReference type="WBParaSite" id="TMUE_2000010317.1"/>
    </source>
</evidence>
<dbReference type="PANTHER" id="PTHR15818">
    <property type="entry name" value="G PATCH AND KOW-CONTAINING"/>
    <property type="match status" value="1"/>
</dbReference>
<dbReference type="Proteomes" id="UP000046395">
    <property type="component" value="Unassembled WGS sequence"/>
</dbReference>
<dbReference type="PROSITE" id="PS50174">
    <property type="entry name" value="G_PATCH"/>
    <property type="match status" value="1"/>
</dbReference>
<dbReference type="InterPro" id="IPR000467">
    <property type="entry name" value="G_patch_dom"/>
</dbReference>